<sequence length="91" mass="10654">MNKIETIIFSTLFVIILCSFVSVEAASQQELNDFEEQLSRFRRFSLPSYPNSKRSDFDDPRFFSSAYGKRSGGRAFSNFDNRQPLYLDGWY</sequence>
<dbReference type="AlphaFoldDB" id="A0A914Y165"/>
<keyword evidence="2" id="KW-1185">Reference proteome</keyword>
<dbReference type="WBParaSite" id="PSU_v2.g12527.t1">
    <property type="protein sequence ID" value="PSU_v2.g12527.t1"/>
    <property type="gene ID" value="PSU_v2.g12527"/>
</dbReference>
<protein>
    <submittedName>
        <fullName evidence="3 4">Uncharacterized protein</fullName>
    </submittedName>
</protein>
<evidence type="ECO:0000256" key="1">
    <source>
        <dbReference type="SAM" id="SignalP"/>
    </source>
</evidence>
<evidence type="ECO:0000313" key="2">
    <source>
        <dbReference type="Proteomes" id="UP000887577"/>
    </source>
</evidence>
<proteinExistence type="predicted"/>
<evidence type="ECO:0000313" key="4">
    <source>
        <dbReference type="WBParaSite" id="PSU_v2.g73.t1"/>
    </source>
</evidence>
<feature type="chain" id="PRO_5038275962" evidence="1">
    <location>
        <begin position="26"/>
        <end position="91"/>
    </location>
</feature>
<feature type="signal peptide" evidence="1">
    <location>
        <begin position="1"/>
        <end position="25"/>
    </location>
</feature>
<dbReference type="Proteomes" id="UP000887577">
    <property type="component" value="Unplaced"/>
</dbReference>
<evidence type="ECO:0000313" key="3">
    <source>
        <dbReference type="WBParaSite" id="PSU_v2.g12527.t1"/>
    </source>
</evidence>
<accession>A0A914Y165</accession>
<name>A0A914Y165_9BILA</name>
<organism evidence="2 3">
    <name type="scientific">Panagrolaimus superbus</name>
    <dbReference type="NCBI Taxonomy" id="310955"/>
    <lineage>
        <taxon>Eukaryota</taxon>
        <taxon>Metazoa</taxon>
        <taxon>Ecdysozoa</taxon>
        <taxon>Nematoda</taxon>
        <taxon>Chromadorea</taxon>
        <taxon>Rhabditida</taxon>
        <taxon>Tylenchina</taxon>
        <taxon>Panagrolaimomorpha</taxon>
        <taxon>Panagrolaimoidea</taxon>
        <taxon>Panagrolaimidae</taxon>
        <taxon>Panagrolaimus</taxon>
    </lineage>
</organism>
<reference evidence="3 4" key="1">
    <citation type="submission" date="2022-11" db="UniProtKB">
        <authorList>
            <consortium name="WormBaseParasite"/>
        </authorList>
    </citation>
    <scope>IDENTIFICATION</scope>
</reference>
<keyword evidence="1" id="KW-0732">Signal</keyword>
<dbReference type="WBParaSite" id="PSU_v2.g73.t1">
    <property type="protein sequence ID" value="PSU_v2.g73.t1"/>
    <property type="gene ID" value="PSU_v2.g73"/>
</dbReference>